<evidence type="ECO:0000313" key="2">
    <source>
        <dbReference type="Proteomes" id="UP001164748"/>
    </source>
</evidence>
<dbReference type="InterPro" id="IPR036866">
    <property type="entry name" value="RibonucZ/Hydroxyglut_hydro"/>
</dbReference>
<gene>
    <name evidence="1" type="ORF">N8M53_05930</name>
</gene>
<evidence type="ECO:0000313" key="1">
    <source>
        <dbReference type="EMBL" id="WBA09731.1"/>
    </source>
</evidence>
<protein>
    <submittedName>
        <fullName evidence="1">DUF4336 domain-containing protein</fullName>
    </submittedName>
</protein>
<dbReference type="RefSeq" id="WP_269579835.1">
    <property type="nucleotide sequence ID" value="NZ_CP114588.1"/>
</dbReference>
<organism evidence="1 2">
    <name type="scientific">Salinivibrio kushneri</name>
    <dbReference type="NCBI Taxonomy" id="1908198"/>
    <lineage>
        <taxon>Bacteria</taxon>
        <taxon>Pseudomonadati</taxon>
        <taxon>Pseudomonadota</taxon>
        <taxon>Gammaproteobacteria</taxon>
        <taxon>Vibrionales</taxon>
        <taxon>Vibrionaceae</taxon>
        <taxon>Salinivibrio</taxon>
    </lineage>
</organism>
<dbReference type="PANTHER" id="PTHR33835:SF1">
    <property type="entry name" value="METALLO-BETA-LACTAMASE DOMAIN-CONTAINING PROTEIN"/>
    <property type="match status" value="1"/>
</dbReference>
<sequence length="236" mass="27315">MYQLDTSIWIADGEAVPFFTLPYTTRMVVVRLADHSLWIHSPIKLTDALRSELSSLGRVRYLIAPNQLHHLYLAEWVEAFPDAQLMGTQQVAKKRDDLRFDYCFEDVPEPAWKDEIAQCLITGSPVMTECVFFHRQSQTLIVTDLIENFRPEVFSPFKRKIAEWSGVTAPNGKTPLDWRLSFWFHKDELAKHIRTVVNWAPQRLVMAHGEIIDRAVPHLLRAFSWLGKDKLTAPTD</sequence>
<dbReference type="Proteomes" id="UP001164748">
    <property type="component" value="Chromosome"/>
</dbReference>
<dbReference type="Pfam" id="PF14234">
    <property type="entry name" value="DUF4336"/>
    <property type="match status" value="1"/>
</dbReference>
<proteinExistence type="predicted"/>
<reference evidence="1" key="1">
    <citation type="submission" date="2022-09" db="EMBL/GenBank/DDBJ databases">
        <authorList>
            <person name="Li Z.-J."/>
        </authorList>
    </citation>
    <scope>NUCLEOTIDE SEQUENCE</scope>
    <source>
        <strain evidence="1">TGB11</strain>
    </source>
</reference>
<accession>A0AA47KMN7</accession>
<dbReference type="PANTHER" id="PTHR33835">
    <property type="entry name" value="YALI0C07656P"/>
    <property type="match status" value="1"/>
</dbReference>
<dbReference type="InterPro" id="IPR025638">
    <property type="entry name" value="DUF4336"/>
</dbReference>
<dbReference type="SUPFAM" id="SSF56281">
    <property type="entry name" value="Metallo-hydrolase/oxidoreductase"/>
    <property type="match status" value="1"/>
</dbReference>
<dbReference type="EMBL" id="CP114588">
    <property type="protein sequence ID" value="WBA09731.1"/>
    <property type="molecule type" value="Genomic_DNA"/>
</dbReference>
<dbReference type="AlphaFoldDB" id="A0AA47KMN7"/>
<name>A0AA47KMN7_9GAMM</name>